<sequence length="328" mass="36453">MGKLTFVLHDESVNTYGFRMLTSGANLEEFKKNPVMLLNHDDYSLPIGRWENIRVEGGKILADAVFDEGDARAAEVKRKVENDFIRMASIGAWPPEEKSDAYDLMLPGQTLPTVTRWTVREGSVVTIGANHNALVFYDRESKQIIDLNDKGNLIRLIDHSNNPKKQLKMSVLTGVLKLQDSASEAEIVTAIQGIIANADRLEKENKTLAAAVDKMNEAKKESQKREAISLTDAAIKDGRYDAKGRENLLNLFDKDFEGTKAMLAAIPCRANVAGQINTDKGSGVTLGDWKDKSWDELDKAGKLVELKDAAPDLYKSKFKERFGIEPNL</sequence>
<name>A0A015X9X7_BACFG</name>
<evidence type="ECO:0000313" key="2">
    <source>
        <dbReference type="EMBL" id="EXZ30900.1"/>
    </source>
</evidence>
<feature type="coiled-coil region" evidence="1">
    <location>
        <begin position="191"/>
        <end position="225"/>
    </location>
</feature>
<reference evidence="2 3" key="1">
    <citation type="submission" date="2014-02" db="EMBL/GenBank/DDBJ databases">
        <authorList>
            <person name="Sears C."/>
            <person name="Carroll K."/>
            <person name="Sack B.R."/>
            <person name="Qadri F."/>
            <person name="Myers L.L."/>
            <person name="Chung G.-T."/>
            <person name="Escheverria P."/>
            <person name="Fraser C.M."/>
            <person name="Sadzewicz L."/>
            <person name="Shefchek K.A."/>
            <person name="Tallon L."/>
            <person name="Das S.P."/>
            <person name="Daugherty S."/>
            <person name="Mongodin E.F."/>
        </authorList>
    </citation>
    <scope>NUCLEOTIDE SEQUENCE [LARGE SCALE GENOMIC DNA]</scope>
    <source>
        <strain evidence="2 3">S36L11</strain>
    </source>
</reference>
<accession>A0A015X9X7</accession>
<keyword evidence="2" id="KW-0645">Protease</keyword>
<dbReference type="GO" id="GO:0006508">
    <property type="term" value="P:proteolysis"/>
    <property type="evidence" value="ECO:0007669"/>
    <property type="project" value="UniProtKB-KW"/>
</dbReference>
<dbReference type="EMBL" id="JGDJ01000115">
    <property type="protein sequence ID" value="EXZ30900.1"/>
    <property type="molecule type" value="Genomic_DNA"/>
</dbReference>
<organism evidence="2 3">
    <name type="scientific">Bacteroides fragilis str. S36L11</name>
    <dbReference type="NCBI Taxonomy" id="1339327"/>
    <lineage>
        <taxon>Bacteria</taxon>
        <taxon>Pseudomonadati</taxon>
        <taxon>Bacteroidota</taxon>
        <taxon>Bacteroidia</taxon>
        <taxon>Bacteroidales</taxon>
        <taxon>Bacteroidaceae</taxon>
        <taxon>Bacteroides</taxon>
    </lineage>
</organism>
<gene>
    <name evidence="2" type="ORF">M136_5365</name>
</gene>
<proteinExistence type="predicted"/>
<evidence type="ECO:0000313" key="3">
    <source>
        <dbReference type="Proteomes" id="UP000022082"/>
    </source>
</evidence>
<dbReference type="RefSeq" id="WP_032557941.1">
    <property type="nucleotide sequence ID" value="NZ_JGDJ01000115.1"/>
</dbReference>
<keyword evidence="2" id="KW-0378">Hydrolase</keyword>
<dbReference type="GO" id="GO:0008233">
    <property type="term" value="F:peptidase activity"/>
    <property type="evidence" value="ECO:0007669"/>
    <property type="project" value="UniProtKB-KW"/>
</dbReference>
<protein>
    <submittedName>
        <fullName evidence="2">Caudovirus prohead protease family protein</fullName>
    </submittedName>
</protein>
<keyword evidence="1" id="KW-0175">Coiled coil</keyword>
<evidence type="ECO:0000256" key="1">
    <source>
        <dbReference type="SAM" id="Coils"/>
    </source>
</evidence>
<comment type="caution">
    <text evidence="2">The sequence shown here is derived from an EMBL/GenBank/DDBJ whole genome shotgun (WGS) entry which is preliminary data.</text>
</comment>
<dbReference type="Proteomes" id="UP000022082">
    <property type="component" value="Unassembled WGS sequence"/>
</dbReference>
<dbReference type="AlphaFoldDB" id="A0A015X9X7"/>
<dbReference type="PATRIC" id="fig|1339327.3.peg.578"/>